<reference evidence="6 7" key="1">
    <citation type="submission" date="2014-09" db="EMBL/GenBank/DDBJ databases">
        <authorList>
            <person name="McGinnis J.M."/>
            <person name="Wolfgang W.J."/>
        </authorList>
    </citation>
    <scope>NUCLEOTIDE SEQUENCE [LARGE SCALE GENOMIC DNA]</scope>
    <source>
        <strain evidence="6 7">HAMBI 3106</strain>
    </source>
</reference>
<dbReference type="Gene3D" id="3.40.50.2300">
    <property type="match status" value="1"/>
</dbReference>
<feature type="modified residue" description="4-aspartylphosphate" evidence="2">
    <location>
        <position position="53"/>
    </location>
</feature>
<proteinExistence type="predicted"/>
<dbReference type="GO" id="GO:0000156">
    <property type="term" value="F:phosphorelay response regulator activity"/>
    <property type="evidence" value="ECO:0007669"/>
    <property type="project" value="TreeGrafter"/>
</dbReference>
<feature type="domain" description="OmpR/PhoB-type" evidence="5">
    <location>
        <begin position="126"/>
        <end position="225"/>
    </location>
</feature>
<dbReference type="InterPro" id="IPR016032">
    <property type="entry name" value="Sig_transdc_resp-reg_C-effctor"/>
</dbReference>
<keyword evidence="1 3" id="KW-0238">DNA-binding</keyword>
<sequence length="236" mass="25784">MSGHILIVDDEMPIRRLLRVSTERCGYTTEEAATAAAALAELHRSRPRLVLLDLGLPDRDGLELIGPFRDKGVPIIVLTAREGSGEKVAALDLGADDYVTKPFDSEELLARIRSCLRRADRSAGVTRRVKVGPVEIDLDAHSVRKSGAEAKLTPKEFSLLAELAGHPGKVLTHTHLLREVWGPAHTDNVEYLRVTVRSLRKKLEDDPSSPTLILNEPGVGYRFFEPGAAGSAERAS</sequence>
<evidence type="ECO:0000256" key="3">
    <source>
        <dbReference type="PROSITE-ProRule" id="PRU01091"/>
    </source>
</evidence>
<feature type="domain" description="Response regulatory" evidence="4">
    <location>
        <begin position="4"/>
        <end position="116"/>
    </location>
</feature>
<feature type="DNA-binding region" description="OmpR/PhoB-type" evidence="3">
    <location>
        <begin position="126"/>
        <end position="225"/>
    </location>
</feature>
<evidence type="ECO:0000259" key="4">
    <source>
        <dbReference type="PROSITE" id="PS50110"/>
    </source>
</evidence>
<dbReference type="InterPro" id="IPR036388">
    <property type="entry name" value="WH-like_DNA-bd_sf"/>
</dbReference>
<evidence type="ECO:0000256" key="2">
    <source>
        <dbReference type="PROSITE-ProRule" id="PRU00169"/>
    </source>
</evidence>
<name>A0A099FHU4_9RHOB</name>
<comment type="caution">
    <text evidence="6">The sequence shown here is derived from an EMBL/GenBank/DDBJ whole genome shotgun (WGS) entry which is preliminary data.</text>
</comment>
<dbReference type="Pfam" id="PF00486">
    <property type="entry name" value="Trans_reg_C"/>
    <property type="match status" value="1"/>
</dbReference>
<protein>
    <submittedName>
        <fullName evidence="6">Fis family transcriptional regulator</fullName>
    </submittedName>
</protein>
<dbReference type="OrthoDB" id="9802426at2"/>
<dbReference type="RefSeq" id="WP_036716063.1">
    <property type="nucleotide sequence ID" value="NZ_JRKS01000001.1"/>
</dbReference>
<dbReference type="PROSITE" id="PS51755">
    <property type="entry name" value="OMPR_PHOB"/>
    <property type="match status" value="1"/>
</dbReference>
<dbReference type="PANTHER" id="PTHR48111">
    <property type="entry name" value="REGULATOR OF RPOS"/>
    <property type="match status" value="1"/>
</dbReference>
<dbReference type="SUPFAM" id="SSF52172">
    <property type="entry name" value="CheY-like"/>
    <property type="match status" value="1"/>
</dbReference>
<dbReference type="PROSITE" id="PS50110">
    <property type="entry name" value="RESPONSE_REGULATORY"/>
    <property type="match status" value="1"/>
</dbReference>
<dbReference type="Pfam" id="PF00072">
    <property type="entry name" value="Response_reg"/>
    <property type="match status" value="1"/>
</dbReference>
<dbReference type="GO" id="GO:0006355">
    <property type="term" value="P:regulation of DNA-templated transcription"/>
    <property type="evidence" value="ECO:0007669"/>
    <property type="project" value="InterPro"/>
</dbReference>
<dbReference type="AlphaFoldDB" id="A0A099FHU4"/>
<dbReference type="InterPro" id="IPR001789">
    <property type="entry name" value="Sig_transdc_resp-reg_receiver"/>
</dbReference>
<evidence type="ECO:0000313" key="7">
    <source>
        <dbReference type="Proteomes" id="UP000029917"/>
    </source>
</evidence>
<dbReference type="GO" id="GO:0032993">
    <property type="term" value="C:protein-DNA complex"/>
    <property type="evidence" value="ECO:0007669"/>
    <property type="project" value="TreeGrafter"/>
</dbReference>
<reference evidence="6 7" key="2">
    <citation type="submission" date="2014-10" db="EMBL/GenBank/DDBJ databases">
        <title>Paracoccus sanguinis sp. nov., isolated from clinical specimens of New York State patients.</title>
        <authorList>
            <person name="Mingle L.A."/>
            <person name="Cole J.A."/>
            <person name="Lapierre P."/>
            <person name="Musser K.A."/>
        </authorList>
    </citation>
    <scope>NUCLEOTIDE SEQUENCE [LARGE SCALE GENOMIC DNA]</scope>
    <source>
        <strain evidence="6 7">HAMBI 3106</strain>
    </source>
</reference>
<dbReference type="Gene3D" id="1.10.10.10">
    <property type="entry name" value="Winged helix-like DNA-binding domain superfamily/Winged helix DNA-binding domain"/>
    <property type="match status" value="1"/>
</dbReference>
<dbReference type="Gene3D" id="6.10.250.690">
    <property type="match status" value="1"/>
</dbReference>
<dbReference type="InterPro" id="IPR039420">
    <property type="entry name" value="WalR-like"/>
</dbReference>
<dbReference type="InterPro" id="IPR001867">
    <property type="entry name" value="OmpR/PhoB-type_DNA-bd"/>
</dbReference>
<dbReference type="GO" id="GO:0005829">
    <property type="term" value="C:cytosol"/>
    <property type="evidence" value="ECO:0007669"/>
    <property type="project" value="TreeGrafter"/>
</dbReference>
<dbReference type="GO" id="GO:0000976">
    <property type="term" value="F:transcription cis-regulatory region binding"/>
    <property type="evidence" value="ECO:0007669"/>
    <property type="project" value="TreeGrafter"/>
</dbReference>
<accession>A0A099FHU4</accession>
<dbReference type="EMBL" id="JRKS01000001">
    <property type="protein sequence ID" value="KGJ09753.1"/>
    <property type="molecule type" value="Genomic_DNA"/>
</dbReference>
<dbReference type="CDD" id="cd00383">
    <property type="entry name" value="trans_reg_C"/>
    <property type="match status" value="1"/>
</dbReference>
<evidence type="ECO:0000259" key="5">
    <source>
        <dbReference type="PROSITE" id="PS51755"/>
    </source>
</evidence>
<evidence type="ECO:0000256" key="1">
    <source>
        <dbReference type="ARBA" id="ARBA00023125"/>
    </source>
</evidence>
<dbReference type="PANTHER" id="PTHR48111:SF50">
    <property type="entry name" value="KDP OPERON TRANSCRIPTIONAL REGULATORY PROTEIN KDPE"/>
    <property type="match status" value="1"/>
</dbReference>
<dbReference type="STRING" id="690417.IC63_01020"/>
<dbReference type="SMART" id="SM00448">
    <property type="entry name" value="REC"/>
    <property type="match status" value="1"/>
</dbReference>
<gene>
    <name evidence="6" type="ORF">IC63_01020</name>
</gene>
<organism evidence="6 7">
    <name type="scientific">Paracoccus sphaerophysae</name>
    <dbReference type="NCBI Taxonomy" id="690417"/>
    <lineage>
        <taxon>Bacteria</taxon>
        <taxon>Pseudomonadati</taxon>
        <taxon>Pseudomonadota</taxon>
        <taxon>Alphaproteobacteria</taxon>
        <taxon>Rhodobacterales</taxon>
        <taxon>Paracoccaceae</taxon>
        <taxon>Paracoccus</taxon>
    </lineage>
</organism>
<keyword evidence="2" id="KW-0597">Phosphoprotein</keyword>
<evidence type="ECO:0000313" key="6">
    <source>
        <dbReference type="EMBL" id="KGJ09753.1"/>
    </source>
</evidence>
<dbReference type="SUPFAM" id="SSF46894">
    <property type="entry name" value="C-terminal effector domain of the bipartite response regulators"/>
    <property type="match status" value="1"/>
</dbReference>
<dbReference type="SMART" id="SM00862">
    <property type="entry name" value="Trans_reg_C"/>
    <property type="match status" value="1"/>
</dbReference>
<dbReference type="InterPro" id="IPR011006">
    <property type="entry name" value="CheY-like_superfamily"/>
</dbReference>
<keyword evidence="7" id="KW-1185">Reference proteome</keyword>
<dbReference type="Proteomes" id="UP000029917">
    <property type="component" value="Unassembled WGS sequence"/>
</dbReference>